<organism evidence="2">
    <name type="scientific">Pseudomonas sp. KPS-7</name>
    <dbReference type="NCBI Taxonomy" id="1635351"/>
    <lineage>
        <taxon>Bacteria</taxon>
        <taxon>Pseudomonadati</taxon>
        <taxon>Pseudomonadota</taxon>
        <taxon>Gammaproteobacteria</taxon>
        <taxon>Pseudomonadales</taxon>
        <taxon>Pseudomonadaceae</taxon>
        <taxon>Pseudomonas</taxon>
    </lineage>
</organism>
<evidence type="ECO:0000256" key="1">
    <source>
        <dbReference type="SAM" id="MobiDB-lite"/>
    </source>
</evidence>
<name>A0A120N5Z0_9PSED</name>
<dbReference type="AlphaFoldDB" id="A0A120N5Z0"/>
<protein>
    <submittedName>
        <fullName evidence="2">Pyrroloquinoline quinone</fullName>
    </submittedName>
</protein>
<accession>A0A120N5Z0</accession>
<feature type="non-terminal residue" evidence="2">
    <location>
        <position position="244"/>
    </location>
</feature>
<reference evidence="2" key="2">
    <citation type="submission" date="2016-02" db="EMBL/GenBank/DDBJ databases">
        <title>Rhizobacterial phosphate solublization for enhanced yield of potatao.</title>
        <authorList>
            <person name="Kashif Hanif M."/>
        </authorList>
    </citation>
    <scope>NUCLEOTIDE SEQUENCE</scope>
    <source>
        <strain evidence="2">KPS-7</strain>
    </source>
</reference>
<feature type="compositionally biased region" description="Basic residues" evidence="1">
    <location>
        <begin position="112"/>
        <end position="126"/>
    </location>
</feature>
<proteinExistence type="predicted"/>
<dbReference type="EMBL" id="LN998257">
    <property type="protein sequence ID" value="CUX07165.1"/>
    <property type="molecule type" value="Genomic_DNA"/>
</dbReference>
<dbReference type="SUPFAM" id="SSF102114">
    <property type="entry name" value="Radical SAM enzymes"/>
    <property type="match status" value="1"/>
</dbReference>
<feature type="non-terminal residue" evidence="2">
    <location>
        <position position="1"/>
    </location>
</feature>
<feature type="region of interest" description="Disordered" evidence="1">
    <location>
        <begin position="1"/>
        <end position="126"/>
    </location>
</feature>
<evidence type="ECO:0000313" key="2">
    <source>
        <dbReference type="EMBL" id="CUX07165.1"/>
    </source>
</evidence>
<sequence length="244" mass="27303">GDGPRAVGQFRWRAVGAPGPGRVDRRGAQAGFLYQPDHLRHRLDRTENQRFQKGRPGPYPDQFPGQRRAGEQPLGRLEESLRAETGNGPGGEGPRLSDGAELRDPSAQHRQDRPHHRVVHRPGSRLRRTRHLPVLRLGAAQRVGLLPTREQLVRAERSTNEYRAKLEAEGNPCKLIFVTPDYYEERPKGCMNGWGSIFLTVTPDGTALPCHGARQLPGAVSQCARPQHAAYLVRLVRLQPFPRL</sequence>
<reference evidence="2" key="1">
    <citation type="submission" date="2015-12" db="EMBL/GenBank/DDBJ databases">
        <authorList>
            <person name="Shamseldin A."/>
            <person name="Moawad H."/>
            <person name="Abd El-Rahim W.M."/>
            <person name="Sadowsky M.J."/>
        </authorList>
    </citation>
    <scope>NUCLEOTIDE SEQUENCE</scope>
    <source>
        <strain evidence="2">KPS-7</strain>
    </source>
</reference>
<dbReference type="InterPro" id="IPR058240">
    <property type="entry name" value="rSAM_sf"/>
</dbReference>
<feature type="compositionally biased region" description="Basic and acidic residues" evidence="1">
    <location>
        <begin position="98"/>
        <end position="111"/>
    </location>
</feature>
<gene>
    <name evidence="2" type="primary">pqqE</name>
</gene>